<dbReference type="GO" id="GO:0003676">
    <property type="term" value="F:nucleic acid binding"/>
    <property type="evidence" value="ECO:0007669"/>
    <property type="project" value="InterPro"/>
</dbReference>
<dbReference type="KEGG" id="trs:Terro_0697"/>
<dbReference type="EMBL" id="CP003379">
    <property type="protein sequence ID" value="AFL87032.1"/>
    <property type="molecule type" value="Genomic_DNA"/>
</dbReference>
<sequence length="150" mass="17273">MLALMEGSLALLERMHNRWAPLSRRPAEEQRGIDGERAAYFYLRRRGYLVVAREWTMSMLPGDVDLIAWEGEMLCFVEVKTRNDGGAFAAEFFVDEDKKAVLRRLAAAYVRQLPHVPGEMPVVATRFDVMSVYMGDGIRADVRLLRDFFR</sequence>
<gene>
    <name evidence="3" type="ordered locus">Terro_0697</name>
</gene>
<dbReference type="InterPro" id="IPR003509">
    <property type="entry name" value="UPF0102_YraN-like"/>
</dbReference>
<evidence type="ECO:0000256" key="1">
    <source>
        <dbReference type="ARBA" id="ARBA00006738"/>
    </source>
</evidence>
<reference evidence="3 4" key="1">
    <citation type="submission" date="2012-06" db="EMBL/GenBank/DDBJ databases">
        <title>Complete genome of Terriglobus roseus DSM 18391.</title>
        <authorList>
            <consortium name="US DOE Joint Genome Institute (JGI-PGF)"/>
            <person name="Lucas S."/>
            <person name="Copeland A."/>
            <person name="Lapidus A."/>
            <person name="Glavina del Rio T."/>
            <person name="Dalin E."/>
            <person name="Tice H."/>
            <person name="Bruce D."/>
            <person name="Goodwin L."/>
            <person name="Pitluck S."/>
            <person name="Peters L."/>
            <person name="Mikhailova N."/>
            <person name="Munk A.C.C."/>
            <person name="Kyrpides N."/>
            <person name="Mavromatis K."/>
            <person name="Ivanova N."/>
            <person name="Brettin T."/>
            <person name="Detter J.C."/>
            <person name="Han C."/>
            <person name="Larimer F."/>
            <person name="Land M."/>
            <person name="Hauser L."/>
            <person name="Markowitz V."/>
            <person name="Cheng J.-F."/>
            <person name="Hugenholtz P."/>
            <person name="Woyke T."/>
            <person name="Wu D."/>
            <person name="Brambilla E."/>
            <person name="Klenk H.-P."/>
            <person name="Eisen J.A."/>
        </authorList>
    </citation>
    <scope>NUCLEOTIDE SEQUENCE [LARGE SCALE GENOMIC DNA]</scope>
    <source>
        <strain evidence="4">DSM 18391 / NRRL B-41598 / KBS 63</strain>
    </source>
</reference>
<dbReference type="eggNOG" id="COG0792">
    <property type="taxonomic scope" value="Bacteria"/>
</dbReference>
<organism evidence="3 4">
    <name type="scientific">Terriglobus roseus (strain DSM 18391 / NRRL B-41598 / KBS 63)</name>
    <dbReference type="NCBI Taxonomy" id="926566"/>
    <lineage>
        <taxon>Bacteria</taxon>
        <taxon>Pseudomonadati</taxon>
        <taxon>Acidobacteriota</taxon>
        <taxon>Terriglobia</taxon>
        <taxon>Terriglobales</taxon>
        <taxon>Acidobacteriaceae</taxon>
        <taxon>Terriglobus</taxon>
    </lineage>
</organism>
<evidence type="ECO:0000313" key="3">
    <source>
        <dbReference type="EMBL" id="AFL87032.1"/>
    </source>
</evidence>
<keyword evidence="4" id="KW-1185">Reference proteome</keyword>
<evidence type="ECO:0000256" key="2">
    <source>
        <dbReference type="HAMAP-Rule" id="MF_00048"/>
    </source>
</evidence>
<comment type="similarity">
    <text evidence="1 2">Belongs to the UPF0102 family.</text>
</comment>
<name>I3ZCR4_TERRK</name>
<dbReference type="HAMAP" id="MF_00048">
    <property type="entry name" value="UPF0102"/>
    <property type="match status" value="1"/>
</dbReference>
<evidence type="ECO:0000313" key="4">
    <source>
        <dbReference type="Proteomes" id="UP000006056"/>
    </source>
</evidence>
<dbReference type="HOGENOM" id="CLU_115353_2_1_0"/>
<proteinExistence type="inferred from homology"/>
<dbReference type="PANTHER" id="PTHR34039">
    <property type="entry name" value="UPF0102 PROTEIN YRAN"/>
    <property type="match status" value="1"/>
</dbReference>
<dbReference type="InterPro" id="IPR011856">
    <property type="entry name" value="tRNA_endonuc-like_dom_sf"/>
</dbReference>
<dbReference type="STRING" id="926566.Terro_0697"/>
<dbReference type="PANTHER" id="PTHR34039:SF1">
    <property type="entry name" value="UPF0102 PROTEIN YRAN"/>
    <property type="match status" value="1"/>
</dbReference>
<accession>I3ZCR4</accession>
<protein>
    <recommendedName>
        <fullName evidence="2">UPF0102 protein Terro_0697</fullName>
    </recommendedName>
</protein>
<dbReference type="Gene3D" id="3.40.1350.10">
    <property type="match status" value="1"/>
</dbReference>
<keyword evidence="3" id="KW-0255">Endonuclease</keyword>
<dbReference type="InterPro" id="IPR011335">
    <property type="entry name" value="Restrct_endonuc-II-like"/>
</dbReference>
<dbReference type="GO" id="GO:0004519">
    <property type="term" value="F:endonuclease activity"/>
    <property type="evidence" value="ECO:0007669"/>
    <property type="project" value="UniProtKB-KW"/>
</dbReference>
<dbReference type="Proteomes" id="UP000006056">
    <property type="component" value="Chromosome"/>
</dbReference>
<dbReference type="SUPFAM" id="SSF52980">
    <property type="entry name" value="Restriction endonuclease-like"/>
    <property type="match status" value="1"/>
</dbReference>
<keyword evidence="3" id="KW-0540">Nuclease</keyword>
<dbReference type="Pfam" id="PF02021">
    <property type="entry name" value="UPF0102"/>
    <property type="match status" value="1"/>
</dbReference>
<dbReference type="OrthoDB" id="9802516at2"/>
<keyword evidence="3" id="KW-0378">Hydrolase</keyword>
<dbReference type="AlphaFoldDB" id="I3ZCR4"/>